<protein>
    <submittedName>
        <fullName evidence="2">Uncharacterized protein</fullName>
    </submittedName>
</protein>
<accession>A0AA39YC26</accession>
<feature type="chain" id="PRO_5041262477" evidence="1">
    <location>
        <begin position="32"/>
        <end position="104"/>
    </location>
</feature>
<reference evidence="2" key="1">
    <citation type="submission" date="2023-06" db="EMBL/GenBank/DDBJ databases">
        <title>Genome-scale phylogeny and comparative genomics of the fungal order Sordariales.</title>
        <authorList>
            <consortium name="Lawrence Berkeley National Laboratory"/>
            <person name="Hensen N."/>
            <person name="Bonometti L."/>
            <person name="Westerberg I."/>
            <person name="Brannstrom I.O."/>
            <person name="Guillou S."/>
            <person name="Cros-Aarteil S."/>
            <person name="Calhoun S."/>
            <person name="Haridas S."/>
            <person name="Kuo A."/>
            <person name="Mondo S."/>
            <person name="Pangilinan J."/>
            <person name="Riley R."/>
            <person name="Labutti K."/>
            <person name="Andreopoulos B."/>
            <person name="Lipzen A."/>
            <person name="Chen C."/>
            <person name="Yanf M."/>
            <person name="Daum C."/>
            <person name="Ng V."/>
            <person name="Clum A."/>
            <person name="Steindorff A."/>
            <person name="Ohm R."/>
            <person name="Martin F."/>
            <person name="Silar P."/>
            <person name="Natvig D."/>
            <person name="Lalanne C."/>
            <person name="Gautier V."/>
            <person name="Ament-Velasquez S.L."/>
            <person name="Kruys A."/>
            <person name="Hutchinson M.I."/>
            <person name="Powell A.J."/>
            <person name="Barry K."/>
            <person name="Miller A.N."/>
            <person name="Grigoriev I.V."/>
            <person name="Debuchy R."/>
            <person name="Gladieux P."/>
            <person name="Thoren M.H."/>
            <person name="Johannesson H."/>
        </authorList>
    </citation>
    <scope>NUCLEOTIDE SEQUENCE</scope>
    <source>
        <strain evidence="2">SMH2532-1</strain>
    </source>
</reference>
<evidence type="ECO:0000256" key="1">
    <source>
        <dbReference type="SAM" id="SignalP"/>
    </source>
</evidence>
<feature type="signal peptide" evidence="1">
    <location>
        <begin position="1"/>
        <end position="31"/>
    </location>
</feature>
<dbReference type="EMBL" id="JAULSV010000003">
    <property type="protein sequence ID" value="KAK0649889.1"/>
    <property type="molecule type" value="Genomic_DNA"/>
</dbReference>
<gene>
    <name evidence="2" type="ORF">B0T16DRAFT_138020</name>
</gene>
<keyword evidence="3" id="KW-1185">Reference proteome</keyword>
<sequence>MTKMKRHARGLRCGFGKWLSRLFFFVRNGAADDTGWERRAPQGRAEMPAPGRQVEATCTYAEVDEASTGKLGRRLGINKLAHRHCLVPFTVNMILCRACRFSLL</sequence>
<keyword evidence="1" id="KW-0732">Signal</keyword>
<name>A0AA39YC26_9PEZI</name>
<comment type="caution">
    <text evidence="2">The sequence shown here is derived from an EMBL/GenBank/DDBJ whole genome shotgun (WGS) entry which is preliminary data.</text>
</comment>
<proteinExistence type="predicted"/>
<dbReference type="Proteomes" id="UP001174936">
    <property type="component" value="Unassembled WGS sequence"/>
</dbReference>
<organism evidence="2 3">
    <name type="scientific">Cercophora newfieldiana</name>
    <dbReference type="NCBI Taxonomy" id="92897"/>
    <lineage>
        <taxon>Eukaryota</taxon>
        <taxon>Fungi</taxon>
        <taxon>Dikarya</taxon>
        <taxon>Ascomycota</taxon>
        <taxon>Pezizomycotina</taxon>
        <taxon>Sordariomycetes</taxon>
        <taxon>Sordariomycetidae</taxon>
        <taxon>Sordariales</taxon>
        <taxon>Lasiosphaeriaceae</taxon>
        <taxon>Cercophora</taxon>
    </lineage>
</organism>
<dbReference type="AlphaFoldDB" id="A0AA39YC26"/>
<evidence type="ECO:0000313" key="3">
    <source>
        <dbReference type="Proteomes" id="UP001174936"/>
    </source>
</evidence>
<evidence type="ECO:0000313" key="2">
    <source>
        <dbReference type="EMBL" id="KAK0649889.1"/>
    </source>
</evidence>